<evidence type="ECO:0000256" key="7">
    <source>
        <dbReference type="ARBA" id="ARBA00022824"/>
    </source>
</evidence>
<evidence type="ECO:0000259" key="11">
    <source>
        <dbReference type="Pfam" id="PF18400"/>
    </source>
</evidence>
<reference evidence="16 17" key="1">
    <citation type="submission" date="2023-11" db="EMBL/GenBank/DDBJ databases">
        <title>Draft genome sequence and annotation of the polyextremotolerant black yeast-like fungus Aureobasidium pullulans NRRL 62042.</title>
        <authorList>
            <person name="Dielentheis-Frenken M.R.E."/>
            <person name="Wibberg D."/>
            <person name="Blank L.M."/>
            <person name="Tiso T."/>
        </authorList>
    </citation>
    <scope>NUCLEOTIDE SEQUENCE [LARGE SCALE GENOMIC DNA]</scope>
    <source>
        <strain evidence="16 17">NRRL 62042</strain>
    </source>
</reference>
<dbReference type="Pfam" id="PF18401">
    <property type="entry name" value="Thioredoxin_13"/>
    <property type="match status" value="1"/>
</dbReference>
<evidence type="ECO:0000256" key="2">
    <source>
        <dbReference type="ARBA" id="ARBA00004319"/>
    </source>
</evidence>
<feature type="domain" description="Glucosyltransferase 24 catalytic" evidence="15">
    <location>
        <begin position="1208"/>
        <end position="1474"/>
    </location>
</feature>
<evidence type="ECO:0000259" key="15">
    <source>
        <dbReference type="Pfam" id="PF18404"/>
    </source>
</evidence>
<dbReference type="InterPro" id="IPR040497">
    <property type="entry name" value="Glyco_transf_24"/>
</dbReference>
<dbReference type="Pfam" id="PF18403">
    <property type="entry name" value="Thioredoxin_15"/>
    <property type="match status" value="1"/>
</dbReference>
<feature type="domain" description="UGGT thioredoxin-like" evidence="11">
    <location>
        <begin position="39"/>
        <end position="220"/>
    </location>
</feature>
<comment type="pathway">
    <text evidence="3">Protein modification; protein glycosylation.</text>
</comment>
<dbReference type="SUPFAM" id="SSF53448">
    <property type="entry name" value="Nucleotide-diphospho-sugar transferases"/>
    <property type="match status" value="1"/>
</dbReference>
<evidence type="ECO:0000256" key="9">
    <source>
        <dbReference type="SAM" id="MobiDB-lite"/>
    </source>
</evidence>
<dbReference type="Pfam" id="PF06427">
    <property type="entry name" value="UDP-g_GGTase"/>
    <property type="match status" value="1"/>
</dbReference>
<name>A0ABR0TMQ0_AURPU</name>
<dbReference type="Proteomes" id="UP001341245">
    <property type="component" value="Unassembled WGS sequence"/>
</dbReference>
<feature type="compositionally biased region" description="Basic and acidic residues" evidence="9">
    <location>
        <begin position="1507"/>
        <end position="1518"/>
    </location>
</feature>
<keyword evidence="17" id="KW-1185">Reference proteome</keyword>
<evidence type="ECO:0000256" key="10">
    <source>
        <dbReference type="SAM" id="SignalP"/>
    </source>
</evidence>
<evidence type="ECO:0000256" key="3">
    <source>
        <dbReference type="ARBA" id="ARBA00004922"/>
    </source>
</evidence>
<dbReference type="InterPro" id="IPR029044">
    <property type="entry name" value="Nucleotide-diphossugar_trans"/>
</dbReference>
<evidence type="ECO:0000256" key="6">
    <source>
        <dbReference type="ARBA" id="ARBA00022729"/>
    </source>
</evidence>
<evidence type="ECO:0000256" key="1">
    <source>
        <dbReference type="ARBA" id="ARBA00001913"/>
    </source>
</evidence>
<dbReference type="EMBL" id="JASGXD010000006">
    <property type="protein sequence ID" value="KAK6005196.1"/>
    <property type="molecule type" value="Genomic_DNA"/>
</dbReference>
<evidence type="ECO:0000313" key="16">
    <source>
        <dbReference type="EMBL" id="KAK6005196.1"/>
    </source>
</evidence>
<dbReference type="InterPro" id="IPR040692">
    <property type="entry name" value="UGGT_TRXL_3"/>
</dbReference>
<dbReference type="Gene3D" id="3.90.550.10">
    <property type="entry name" value="Spore Coat Polysaccharide Biosynthesis Protein SpsA, Chain A"/>
    <property type="match status" value="1"/>
</dbReference>
<comment type="subcellular location">
    <subcellularLocation>
        <location evidence="2">Endoplasmic reticulum lumen</location>
    </subcellularLocation>
</comment>
<comment type="similarity">
    <text evidence="4">Belongs to the glycosyltransferase 8 family.</text>
</comment>
<proteinExistence type="inferred from homology"/>
<dbReference type="PANTHER" id="PTHR11226:SF0">
    <property type="entry name" value="UDP-GLUCOSE:GLYCOPROTEIN GLUCOSYLTRANSFERASE"/>
    <property type="match status" value="1"/>
</dbReference>
<feature type="chain" id="PRO_5047403171" description="UDP-glucose,glyco protein glucosyltransferase" evidence="10">
    <location>
        <begin position="25"/>
        <end position="1529"/>
    </location>
</feature>
<sequence>MVRYQHLAVNTALVLGLQAVFTNAAPSVNVALKTSFNSAPYLVELLETAADENATAYFPLLDRIAEGHFDHASTDQDLYTLFKKTLQEERHLAKEEDISSFEYALSIHAAAPRIEAHYQFYDTAVEPTLKSRLDTSCVTWLHFNGQQYCDPDLSSSSGSSVDQERMLDLPFDRIMGDKQSKTPAILYADLMSPSFRQFHKTVSMTAKAGKTSYRVRYRPSLSTPGFPLAVSGYGIALDLKRTDYIVIDDRKAEDSDKTNVDASSAKLTDGEVADLKPLSSKELLRLDMRASSFVMDSSDPFDTLLKLTQDFPKHSAAMSAHEVSEQFRKEHLANREVFLPSGYNIIWMNGLQILARDFDAYAMLEHMRRERKLINSASELGLTGKEAVQLLSHSSISEAASTQEPQRYDWRDEFEGGKVIIWMNDIEHDKRYAEWPDQVRALLQRTYPGQLPPVRKEIHNLVLPIDFADYKDVEMVVESLQSFVKRKVPIRFGLVPKTASVGSSEQAKAVYHLLDTYGLGVALEYLQKLSSNQGRKLSGPVQSVFENAIKGRKLRKDRVSAPLQEVLKNDDFDARVASARKYLARLGASGANPPFFVNGIPLPMSDEWLQEMSQRVSTDLRTVQKAVFEELLNDESYVPEVFLARASARRNPWIIPEDENSVRQVNLASLSGLSEGAIGSIPSLPVSKDTISSELIHLVVIADFDSEAGQSMLSDLIALRKEEYDQVEILLVHNSDNELSTSSFAVGLFKTLILGPVVSIDALETLLSKKKIEVSEEDVVAAQAFWSSADMFLNDVGFKRGEQGILVAGRVVGPLPSFEGFDRDDFVTLLSYERTKRLMPAAQAIKGVNILDKANTALSFSKLSNLIALSSKSDIPEGMFDASPPARADIFKGWAGSHTLIERGDAESATIQIVATIDPASEVAQRWVPILKVLSELSGVHLRLYLNPKERLDELPVKRFYRHVLESKPRFDKQGSLEGSLAHFEGLPKDALLTMAMDMPPAWLVAPKDSIHDLDNIKLSSTQGRDIEATYELESILIEGHSRDVTIGTAPRGAQLVLGTNRDQHFADTIIMANLGYFQFKANPGFYNLTLQKGRSEEIFKIDSAGTLGYSPQTGDETTEIALTSFRGATIFPRLSRRAGMEDEDVLESAKTTTDHLTDKADKLLAKVGFGSVKSSEVLSKAQKFGSGLLSGSTGSTTDISTLPHAYINIFSVASGHLYERMLNIMMLSVTKHTSHTVKFWFIEQFLSPSFKAFLPIMAEEYNFRYEMVTYKWPHWLRAQKEKQREIWGYKILFLDVLFPLDLDKVIFVDADQIVRTDMYELVTYDLQGAPYGFTPMCDSRTEMEGFRFWKQGYWKNFLRGLPYHISALYVVDLVRFRQMAAGDRLRQQYHQLSADPNSLSNLDQDLPNHMQHVLPIHSLPQEWLWCETWCSDETLGVARTIDLCNNPQTKEPKLDRAKRQVPEWTIYDEEIASLAQRKMGDLGKSPIVAGSVAGSGGGIQAEMQEADARAQKEENERKQKKQKGHDEL</sequence>
<dbReference type="InterPro" id="IPR009448">
    <property type="entry name" value="UDP-g_GGtrans"/>
</dbReference>
<evidence type="ECO:0000256" key="8">
    <source>
        <dbReference type="ARBA" id="ARBA00023180"/>
    </source>
</evidence>
<dbReference type="InterPro" id="IPR040525">
    <property type="entry name" value="UGGT_TRXL_4"/>
</dbReference>
<evidence type="ECO:0000259" key="13">
    <source>
        <dbReference type="Pfam" id="PF18402"/>
    </source>
</evidence>
<evidence type="ECO:0000259" key="14">
    <source>
        <dbReference type="Pfam" id="PF18403"/>
    </source>
</evidence>
<comment type="caution">
    <text evidence="16">The sequence shown here is derived from an EMBL/GenBank/DDBJ whole genome shotgun (WGS) entry which is preliminary data.</text>
</comment>
<keyword evidence="5" id="KW-0808">Transferase</keyword>
<feature type="region of interest" description="Disordered" evidence="9">
    <location>
        <begin position="1490"/>
        <end position="1529"/>
    </location>
</feature>
<evidence type="ECO:0000259" key="12">
    <source>
        <dbReference type="Pfam" id="PF18401"/>
    </source>
</evidence>
<comment type="cofactor">
    <cofactor evidence="1">
        <name>Ca(2+)</name>
        <dbReference type="ChEBI" id="CHEBI:29108"/>
    </cofactor>
</comment>
<feature type="domain" description="UGGT thioredoxin-like" evidence="13">
    <location>
        <begin position="408"/>
        <end position="654"/>
    </location>
</feature>
<feature type="domain" description="UGGT thioredoxin-like" evidence="12">
    <location>
        <begin position="271"/>
        <end position="402"/>
    </location>
</feature>
<feature type="domain" description="UDP-glucose:glycoprotein glucosyltransferase thioredoxin-like" evidence="14">
    <location>
        <begin position="674"/>
        <end position="868"/>
    </location>
</feature>
<evidence type="ECO:0000256" key="4">
    <source>
        <dbReference type="ARBA" id="ARBA00006351"/>
    </source>
</evidence>
<evidence type="ECO:0000256" key="5">
    <source>
        <dbReference type="ARBA" id="ARBA00022679"/>
    </source>
</evidence>
<dbReference type="InterPro" id="IPR040693">
    <property type="entry name" value="UGGT_TRXL_1"/>
</dbReference>
<keyword evidence="7" id="KW-0256">Endoplasmic reticulum</keyword>
<feature type="signal peptide" evidence="10">
    <location>
        <begin position="1"/>
        <end position="24"/>
    </location>
</feature>
<dbReference type="Pfam" id="PF18400">
    <property type="entry name" value="Thioredoxin_12"/>
    <property type="match status" value="1"/>
</dbReference>
<protein>
    <recommendedName>
        <fullName evidence="18">UDP-glucose,glyco protein glucosyltransferase</fullName>
    </recommendedName>
</protein>
<keyword evidence="8" id="KW-0325">Glycoprotein</keyword>
<gene>
    <name evidence="16" type="ORF">QM012_007975</name>
</gene>
<dbReference type="Pfam" id="PF18402">
    <property type="entry name" value="Thioredoxin_14"/>
    <property type="match status" value="1"/>
</dbReference>
<evidence type="ECO:0008006" key="18">
    <source>
        <dbReference type="Google" id="ProtNLM"/>
    </source>
</evidence>
<organism evidence="16 17">
    <name type="scientific">Aureobasidium pullulans</name>
    <name type="common">Black yeast</name>
    <name type="synonym">Pullularia pullulans</name>
    <dbReference type="NCBI Taxonomy" id="5580"/>
    <lineage>
        <taxon>Eukaryota</taxon>
        <taxon>Fungi</taxon>
        <taxon>Dikarya</taxon>
        <taxon>Ascomycota</taxon>
        <taxon>Pezizomycotina</taxon>
        <taxon>Dothideomycetes</taxon>
        <taxon>Dothideomycetidae</taxon>
        <taxon>Dothideales</taxon>
        <taxon>Saccotheciaceae</taxon>
        <taxon>Aureobasidium</taxon>
    </lineage>
</organism>
<accession>A0ABR0TMQ0</accession>
<keyword evidence="6 10" id="KW-0732">Signal</keyword>
<feature type="compositionally biased region" description="Basic residues" evidence="9">
    <location>
        <begin position="1519"/>
        <end position="1529"/>
    </location>
</feature>
<dbReference type="Pfam" id="PF18404">
    <property type="entry name" value="Glyco_transf_24"/>
    <property type="match status" value="1"/>
</dbReference>
<dbReference type="InterPro" id="IPR040694">
    <property type="entry name" value="UGGT_TRXL_2"/>
</dbReference>
<dbReference type="PANTHER" id="PTHR11226">
    <property type="entry name" value="UDP-GLUCOSE GLYCOPROTEIN:GLUCOSYLTRANSFERASE"/>
    <property type="match status" value="1"/>
</dbReference>
<evidence type="ECO:0000313" key="17">
    <source>
        <dbReference type="Proteomes" id="UP001341245"/>
    </source>
</evidence>
<dbReference type="CDD" id="cd06432">
    <property type="entry name" value="GT8_HUGT1_C_like"/>
    <property type="match status" value="1"/>
</dbReference>